<protein>
    <recommendedName>
        <fullName evidence="8">Major facilitator superfamily (MFS) profile domain-containing protein</fullName>
    </recommendedName>
</protein>
<comment type="similarity">
    <text evidence="2">Belongs to the major facilitator superfamily. Sugar transporter (TC 2.A.1.1) family.</text>
</comment>
<feature type="transmembrane region" description="Helical" evidence="7">
    <location>
        <begin position="239"/>
        <end position="259"/>
    </location>
</feature>
<keyword evidence="3" id="KW-0813">Transport</keyword>
<comment type="subcellular location">
    <subcellularLocation>
        <location evidence="1">Membrane</location>
        <topology evidence="1">Multi-pass membrane protein</topology>
    </subcellularLocation>
</comment>
<dbReference type="OrthoDB" id="5368493at2"/>
<dbReference type="RefSeq" id="WP_067912481.1">
    <property type="nucleotide sequence ID" value="NZ_KQ954246.1"/>
</dbReference>
<dbReference type="PROSITE" id="PS00217">
    <property type="entry name" value="SUGAR_TRANSPORT_2"/>
    <property type="match status" value="1"/>
</dbReference>
<dbReference type="InterPro" id="IPR036259">
    <property type="entry name" value="MFS_trans_sf"/>
</dbReference>
<dbReference type="Proteomes" id="UP000058012">
    <property type="component" value="Unassembled WGS sequence"/>
</dbReference>
<keyword evidence="5 7" id="KW-1133">Transmembrane helix</keyword>
<dbReference type="PROSITE" id="PS50850">
    <property type="entry name" value="MFS"/>
    <property type="match status" value="1"/>
</dbReference>
<evidence type="ECO:0000256" key="2">
    <source>
        <dbReference type="ARBA" id="ARBA00010992"/>
    </source>
</evidence>
<dbReference type="InterPro" id="IPR050820">
    <property type="entry name" value="MFS_Sugar_Transporter"/>
</dbReference>
<gene>
    <name evidence="9" type="ORF">AQZ52_14520</name>
</gene>
<evidence type="ECO:0000313" key="9">
    <source>
        <dbReference type="EMBL" id="KUR70081.1"/>
    </source>
</evidence>
<dbReference type="SUPFAM" id="SSF103473">
    <property type="entry name" value="MFS general substrate transporter"/>
    <property type="match status" value="1"/>
</dbReference>
<dbReference type="GO" id="GO:0016020">
    <property type="term" value="C:membrane"/>
    <property type="evidence" value="ECO:0007669"/>
    <property type="project" value="UniProtKB-SubCell"/>
</dbReference>
<evidence type="ECO:0000256" key="7">
    <source>
        <dbReference type="SAM" id="Phobius"/>
    </source>
</evidence>
<proteinExistence type="inferred from homology"/>
<organism evidence="9 10">
    <name type="scientific">Novosphingobium fuchskuhlense</name>
    <dbReference type="NCBI Taxonomy" id="1117702"/>
    <lineage>
        <taxon>Bacteria</taxon>
        <taxon>Pseudomonadati</taxon>
        <taxon>Pseudomonadota</taxon>
        <taxon>Alphaproteobacteria</taxon>
        <taxon>Sphingomonadales</taxon>
        <taxon>Sphingomonadaceae</taxon>
        <taxon>Novosphingobium</taxon>
    </lineage>
</organism>
<feature type="transmembrane region" description="Helical" evidence="7">
    <location>
        <begin position="302"/>
        <end position="323"/>
    </location>
</feature>
<keyword evidence="4 7" id="KW-0812">Transmembrane</keyword>
<dbReference type="PANTHER" id="PTHR48023:SF4">
    <property type="entry name" value="D-XYLOSE-PROTON SYMPORTER-LIKE 2"/>
    <property type="match status" value="1"/>
</dbReference>
<dbReference type="GO" id="GO:1904659">
    <property type="term" value="P:D-glucose transmembrane transport"/>
    <property type="evidence" value="ECO:0007669"/>
    <property type="project" value="TreeGrafter"/>
</dbReference>
<evidence type="ECO:0000256" key="6">
    <source>
        <dbReference type="ARBA" id="ARBA00023136"/>
    </source>
</evidence>
<dbReference type="AlphaFoldDB" id="A0A117USJ1"/>
<dbReference type="InterPro" id="IPR005828">
    <property type="entry name" value="MFS_sugar_transport-like"/>
</dbReference>
<name>A0A117USJ1_9SPHN</name>
<feature type="transmembrane region" description="Helical" evidence="7">
    <location>
        <begin position="329"/>
        <end position="353"/>
    </location>
</feature>
<feature type="transmembrane region" description="Helical" evidence="7">
    <location>
        <begin position="365"/>
        <end position="384"/>
    </location>
</feature>
<feature type="transmembrane region" description="Helical" evidence="7">
    <location>
        <begin position="390"/>
        <end position="412"/>
    </location>
</feature>
<feature type="transmembrane region" description="Helical" evidence="7">
    <location>
        <begin position="57"/>
        <end position="78"/>
    </location>
</feature>
<evidence type="ECO:0000256" key="3">
    <source>
        <dbReference type="ARBA" id="ARBA00022448"/>
    </source>
</evidence>
<feature type="transmembrane region" description="Helical" evidence="7">
    <location>
        <begin position="185"/>
        <end position="204"/>
    </location>
</feature>
<dbReference type="InterPro" id="IPR020846">
    <property type="entry name" value="MFS_dom"/>
</dbReference>
<dbReference type="InterPro" id="IPR003663">
    <property type="entry name" value="Sugar/inositol_transpt"/>
</dbReference>
<comment type="caution">
    <text evidence="9">The sequence shown here is derived from an EMBL/GenBank/DDBJ whole genome shotgun (WGS) entry which is preliminary data.</text>
</comment>
<evidence type="ECO:0000256" key="1">
    <source>
        <dbReference type="ARBA" id="ARBA00004141"/>
    </source>
</evidence>
<feature type="transmembrane region" description="Helical" evidence="7">
    <location>
        <begin position="148"/>
        <end position="165"/>
    </location>
</feature>
<evidence type="ECO:0000256" key="5">
    <source>
        <dbReference type="ARBA" id="ARBA00022989"/>
    </source>
</evidence>
<dbReference type="PRINTS" id="PR00171">
    <property type="entry name" value="SUGRTRNSPORT"/>
</dbReference>
<dbReference type="Pfam" id="PF00083">
    <property type="entry name" value="Sugar_tr"/>
    <property type="match status" value="2"/>
</dbReference>
<reference evidence="9 10" key="1">
    <citation type="submission" date="2015-10" db="EMBL/GenBank/DDBJ databases">
        <title>Draft genome sequence of Novosphingobium fuchskuhlense DSM 25065 isolated from a surface water sample of the southwest basin of Lake Grosse Fuchskuhle.</title>
        <authorList>
            <person name="Ruckert C."/>
            <person name="Winkler A."/>
            <person name="Glaeser J."/>
            <person name="Grossart H.-P."/>
            <person name="Kalinowski J."/>
            <person name="Glaeser S."/>
        </authorList>
    </citation>
    <scope>NUCLEOTIDE SEQUENCE [LARGE SCALE GENOMIC DNA]</scope>
    <source>
        <strain evidence="9 10">FNE08-7</strain>
    </source>
</reference>
<dbReference type="InterPro" id="IPR005829">
    <property type="entry name" value="Sugar_transporter_CS"/>
</dbReference>
<dbReference type="PROSITE" id="PS00216">
    <property type="entry name" value="SUGAR_TRANSPORT_1"/>
    <property type="match status" value="1"/>
</dbReference>
<feature type="transmembrane region" description="Helical" evidence="7">
    <location>
        <begin position="115"/>
        <end position="136"/>
    </location>
</feature>
<keyword evidence="10" id="KW-1185">Reference proteome</keyword>
<sequence>MGESGAEAANAAGTAAAPQRIALWSATAALAGLLFGFDVAVISGAEKAIQAHWSLTPFAHGLVLSAALWGTVIGALGGSWPTDRLGRRPTLVGLGLAYVAASLGSALAVGPVDFAAFRLLGGLAIGVSSIAVPAYISEIAPPARRGQLGALYQFNIVLGILVAYFSNWVIGSGTTNAAGDAQWRWMLGIQALPSAIYLLASLGLPESPVWLATRGSIGRGASVPWSGFLRTPLLRPASLAFTIALFNQLSGINAVIYFAPRLFEEAGLGNAAALLASLGIGVVNLLATGIAVLLIDRLGRRTLMVIGSVGYCVSLAAISAAFAAHAGGLVAPLVFLFIAAHAVGQGAVIWVFIAEVFPAEARARGQTIGCGTHWLLAALVSLLMPPALAAFPPAAIFAFFLAMMLLQLVWVLRAMPETRGMSVDAGMVFVGH</sequence>
<dbReference type="PANTHER" id="PTHR48023">
    <property type="entry name" value="D-XYLOSE-PROTON SYMPORTER-LIKE 2"/>
    <property type="match status" value="1"/>
</dbReference>
<dbReference type="Gene3D" id="1.20.1250.20">
    <property type="entry name" value="MFS general substrate transporter like domains"/>
    <property type="match status" value="2"/>
</dbReference>
<feature type="domain" description="Major facilitator superfamily (MFS) profile" evidence="8">
    <location>
        <begin position="24"/>
        <end position="419"/>
    </location>
</feature>
<dbReference type="STRING" id="1117702.AQZ52_14520"/>
<evidence type="ECO:0000313" key="10">
    <source>
        <dbReference type="Proteomes" id="UP000058012"/>
    </source>
</evidence>
<evidence type="ECO:0000256" key="4">
    <source>
        <dbReference type="ARBA" id="ARBA00022692"/>
    </source>
</evidence>
<accession>A0A117USJ1</accession>
<dbReference type="GO" id="GO:0022857">
    <property type="term" value="F:transmembrane transporter activity"/>
    <property type="evidence" value="ECO:0007669"/>
    <property type="project" value="InterPro"/>
</dbReference>
<dbReference type="EMBL" id="LLZS01000009">
    <property type="protein sequence ID" value="KUR70081.1"/>
    <property type="molecule type" value="Genomic_DNA"/>
</dbReference>
<feature type="transmembrane region" description="Helical" evidence="7">
    <location>
        <begin position="21"/>
        <end position="45"/>
    </location>
</feature>
<feature type="transmembrane region" description="Helical" evidence="7">
    <location>
        <begin position="271"/>
        <end position="295"/>
    </location>
</feature>
<keyword evidence="6 7" id="KW-0472">Membrane</keyword>
<evidence type="ECO:0000259" key="8">
    <source>
        <dbReference type="PROSITE" id="PS50850"/>
    </source>
</evidence>
<feature type="transmembrane region" description="Helical" evidence="7">
    <location>
        <begin position="90"/>
        <end position="109"/>
    </location>
</feature>